<sequence length="94" mass="10743">MNEKREYWQSIRGICILAVILIHSLGGFNYSTGYGTEFVVLRQIINFAVATFVFMAGYFVNVDALSDKEFSYKHWIIYRGGATVYPIYDLVATV</sequence>
<accession>A0A174H350</accession>
<evidence type="ECO:0000256" key="1">
    <source>
        <dbReference type="SAM" id="Phobius"/>
    </source>
</evidence>
<reference evidence="3 4" key="1">
    <citation type="submission" date="2015-09" db="EMBL/GenBank/DDBJ databases">
        <authorList>
            <consortium name="Pathogen Informatics"/>
        </authorList>
    </citation>
    <scope>NUCLEOTIDE SEQUENCE [LARGE SCALE GENOMIC DNA]</scope>
    <source>
        <strain evidence="3 4">2789STDY5834885</strain>
    </source>
</reference>
<feature type="transmembrane region" description="Helical" evidence="1">
    <location>
        <begin position="12"/>
        <end position="32"/>
    </location>
</feature>
<organism evidence="3 4">
    <name type="scientific">Fusicatenibacter saccharivorans</name>
    <dbReference type="NCBI Taxonomy" id="1150298"/>
    <lineage>
        <taxon>Bacteria</taxon>
        <taxon>Bacillati</taxon>
        <taxon>Bacillota</taxon>
        <taxon>Clostridia</taxon>
        <taxon>Lachnospirales</taxon>
        <taxon>Lachnospiraceae</taxon>
        <taxon>Fusicatenibacter</taxon>
    </lineage>
</organism>
<gene>
    <name evidence="3" type="ORF">ERS852498_00257</name>
</gene>
<name>A0A174H350_9FIRM</name>
<proteinExistence type="predicted"/>
<evidence type="ECO:0000259" key="2">
    <source>
        <dbReference type="Pfam" id="PF01757"/>
    </source>
</evidence>
<dbReference type="EMBL" id="CZAL01000001">
    <property type="protein sequence ID" value="CUO69442.1"/>
    <property type="molecule type" value="Genomic_DNA"/>
</dbReference>
<feature type="transmembrane region" description="Helical" evidence="1">
    <location>
        <begin position="44"/>
        <end position="65"/>
    </location>
</feature>
<evidence type="ECO:0000313" key="3">
    <source>
        <dbReference type="EMBL" id="CUO69442.1"/>
    </source>
</evidence>
<dbReference type="InterPro" id="IPR002656">
    <property type="entry name" value="Acyl_transf_3_dom"/>
</dbReference>
<dbReference type="AlphaFoldDB" id="A0A174H350"/>
<protein>
    <submittedName>
        <fullName evidence="3">Uncharacterized protein conserved in bacteria</fullName>
    </submittedName>
</protein>
<keyword evidence="1" id="KW-0812">Transmembrane</keyword>
<dbReference type="GO" id="GO:0016747">
    <property type="term" value="F:acyltransferase activity, transferring groups other than amino-acyl groups"/>
    <property type="evidence" value="ECO:0007669"/>
    <property type="project" value="InterPro"/>
</dbReference>
<feature type="domain" description="Acyltransferase 3" evidence="2">
    <location>
        <begin position="7"/>
        <end position="79"/>
    </location>
</feature>
<keyword evidence="1" id="KW-0472">Membrane</keyword>
<keyword evidence="1" id="KW-1133">Transmembrane helix</keyword>
<dbReference type="RefSeq" id="WP_055265020.1">
    <property type="nucleotide sequence ID" value="NZ_CZAL01000001.1"/>
</dbReference>
<dbReference type="Proteomes" id="UP000095709">
    <property type="component" value="Unassembled WGS sequence"/>
</dbReference>
<dbReference type="Pfam" id="PF01757">
    <property type="entry name" value="Acyl_transf_3"/>
    <property type="match status" value="1"/>
</dbReference>
<evidence type="ECO:0000313" key="4">
    <source>
        <dbReference type="Proteomes" id="UP000095709"/>
    </source>
</evidence>